<evidence type="ECO:0000313" key="2">
    <source>
        <dbReference type="Proteomes" id="UP000026962"/>
    </source>
</evidence>
<accession>A0A0E0JMS2</accession>
<sequence length="453" mass="47609">MPPPPPPPHLPLTAHRLPLPPATSPPASLLLAPRPSPTLAFALLFPDSSARLFPSLPAASLPTAPTTVPSPLAAAACFVLLLPSSHLLFLSAHPSPSSPAVHLRGYSLASGRFSPASLSFKLQASTSGLPLHGLPFGLGVRLAGGVNAVALLSLSAGQIWVLAPGMAADGRTVELHKCAVVELEPSRPVYAMEIAMGRLLLGEAGGLRVFPLQGLMKSGKERDGRKEGAGAAVRKSLLKKNGIRNGFIVPIGHGSSEGGGKGEAVSTRKLTTLRVKQTSGSYCSFFSSCSSEDHHNSQGAVEVKKVVKVVSIHPLSKDKFLVLDSAGLLHVFSLQNKELLSEATSKRYSGNHTYCLDNAMKVQLFAVFPSSSTKTEIFWVSDGGHSIHIMSALDVEPPNSDNGGGDGERESTTIKLTAIEAIFTSEKVQDIVPISKDSVLILGQAQFTSHSNF</sequence>
<dbReference type="eggNOG" id="ENOG502QVNT">
    <property type="taxonomic scope" value="Eukaryota"/>
</dbReference>
<organism evidence="1">
    <name type="scientific">Oryza punctata</name>
    <name type="common">Red rice</name>
    <dbReference type="NCBI Taxonomy" id="4537"/>
    <lineage>
        <taxon>Eukaryota</taxon>
        <taxon>Viridiplantae</taxon>
        <taxon>Streptophyta</taxon>
        <taxon>Embryophyta</taxon>
        <taxon>Tracheophyta</taxon>
        <taxon>Spermatophyta</taxon>
        <taxon>Magnoliopsida</taxon>
        <taxon>Liliopsida</taxon>
        <taxon>Poales</taxon>
        <taxon>Poaceae</taxon>
        <taxon>BOP clade</taxon>
        <taxon>Oryzoideae</taxon>
        <taxon>Oryzeae</taxon>
        <taxon>Oryzinae</taxon>
        <taxon>Oryza</taxon>
    </lineage>
</organism>
<reference evidence="1" key="2">
    <citation type="submission" date="2018-05" db="EMBL/GenBank/DDBJ databases">
        <title>OpunRS2 (Oryza punctata Reference Sequence Version 2).</title>
        <authorList>
            <person name="Zhang J."/>
            <person name="Kudrna D."/>
            <person name="Lee S."/>
            <person name="Talag J."/>
            <person name="Welchert J."/>
            <person name="Wing R.A."/>
        </authorList>
    </citation>
    <scope>NUCLEOTIDE SEQUENCE [LARGE SCALE GENOMIC DNA]</scope>
</reference>
<dbReference type="PANTHER" id="PTHR37383:SF1">
    <property type="entry name" value="OS01G0694200 PROTEIN"/>
    <property type="match status" value="1"/>
</dbReference>
<reference evidence="1" key="1">
    <citation type="submission" date="2015-04" db="UniProtKB">
        <authorList>
            <consortium name="EnsemblPlants"/>
        </authorList>
    </citation>
    <scope>IDENTIFICATION</scope>
</reference>
<dbReference type="Proteomes" id="UP000026962">
    <property type="component" value="Chromosome 1"/>
</dbReference>
<dbReference type="PANTHER" id="PTHR37383">
    <property type="entry name" value="OS01G0694200 PROTEIN"/>
    <property type="match status" value="1"/>
</dbReference>
<dbReference type="EnsemblPlants" id="OPUNC01G27340.2">
    <property type="protein sequence ID" value="OPUNC01G27340.2"/>
    <property type="gene ID" value="OPUNC01G27340"/>
</dbReference>
<keyword evidence="2" id="KW-1185">Reference proteome</keyword>
<dbReference type="STRING" id="4537.A0A0E0JMS2"/>
<dbReference type="OMA" id="DNAMKVQ"/>
<dbReference type="Gramene" id="OPUNC01G27340.2">
    <property type="protein sequence ID" value="OPUNC01G27340.2"/>
    <property type="gene ID" value="OPUNC01G27340"/>
</dbReference>
<evidence type="ECO:0000313" key="1">
    <source>
        <dbReference type="EnsemblPlants" id="OPUNC01G27340.2"/>
    </source>
</evidence>
<evidence type="ECO:0008006" key="3">
    <source>
        <dbReference type="Google" id="ProtNLM"/>
    </source>
</evidence>
<proteinExistence type="predicted"/>
<name>A0A0E0JMS2_ORYPU</name>
<dbReference type="AlphaFoldDB" id="A0A0E0JMS2"/>
<protein>
    <recommendedName>
        <fullName evidence="3">Cleavage/polyadenylation specificity factor A subunit N-terminal domain-containing protein</fullName>
    </recommendedName>
</protein>